<evidence type="ECO:0000256" key="5">
    <source>
        <dbReference type="ARBA" id="ARBA00023136"/>
    </source>
</evidence>
<feature type="transmembrane region" description="Helical" evidence="6">
    <location>
        <begin position="312"/>
        <end position="342"/>
    </location>
</feature>
<feature type="transmembrane region" description="Helical" evidence="6">
    <location>
        <begin position="750"/>
        <end position="772"/>
    </location>
</feature>
<keyword evidence="5 6" id="KW-0472">Membrane</keyword>
<dbReference type="PANTHER" id="PTHR30287">
    <property type="entry name" value="MEMBRANE COMPONENT OF PREDICTED ABC SUPERFAMILY METABOLITE UPTAKE TRANSPORTER"/>
    <property type="match status" value="1"/>
</dbReference>
<keyword evidence="3 6" id="KW-0812">Transmembrane</keyword>
<dbReference type="GO" id="GO:0005886">
    <property type="term" value="C:plasma membrane"/>
    <property type="evidence" value="ECO:0007669"/>
    <property type="project" value="UniProtKB-SubCell"/>
</dbReference>
<dbReference type="EMBL" id="QUBQ01000001">
    <property type="protein sequence ID" value="REK76115.1"/>
    <property type="molecule type" value="Genomic_DNA"/>
</dbReference>
<dbReference type="OrthoDB" id="2024371at2"/>
<feature type="transmembrane region" description="Helical" evidence="6">
    <location>
        <begin position="715"/>
        <end position="738"/>
    </location>
</feature>
<keyword evidence="2" id="KW-1003">Cell membrane</keyword>
<evidence type="ECO:0000259" key="7">
    <source>
        <dbReference type="Pfam" id="PF02687"/>
    </source>
</evidence>
<dbReference type="AlphaFoldDB" id="A0A371PJK2"/>
<evidence type="ECO:0000256" key="4">
    <source>
        <dbReference type="ARBA" id="ARBA00022989"/>
    </source>
</evidence>
<evidence type="ECO:0000313" key="8">
    <source>
        <dbReference type="EMBL" id="REK76115.1"/>
    </source>
</evidence>
<feature type="transmembrane region" description="Helical" evidence="6">
    <location>
        <begin position="27"/>
        <end position="47"/>
    </location>
</feature>
<sequence length="796" mass="86841">MYRGNSRMTALYMLGLAQLKRKKLQNILTILLIMLSTLLMSTSIILLSNTDNAFLDMHDRTHGSHELLLLDQGIHSPADIQNWWSKQEGVDTTPLLPYQTISKVSKDGSIISNVFVYLMHTPEITLEVDQLLVVKGENKEQPSAGNIWLSSSLANKQGIKVGDRLQFESGGGVFELSVSAIVIDLPYGAPFSTSSRIWMNPADYSRYLSSDIGESYMLGIRYDSLNDRAELWEQFEAWLGSPYMETKLTYEEMSSFYLILNKLIGYLMIALGATMLVIALITIGFTVSDAILTQYRSIGIIKSLGMTSNRTLAVFMIQYALLAIIAIIPGLALSGLISSYIMDGTLSNLRLEQENAPALQGGAILSIGMLVFVLVIACTYVVANKSRRIMPAQAIRYGMSEDSNARFSKRQAGWVGLDRFSPSVVTAWKNIQNHQKGSWLIFIISCVSAAALSFGYILVNSVATMDQRAGEWGYDSSHIAAIAINPASFSRDGLDEALEQDNRIQSFAWLSTINGVVVSGNPININISVLEGSFEETGLTTLKGHNPQLRNEIALGVNVAKELDVGIGQHAEIYIQGVKRTFVVSGIYQAISNMSYSARISSEAILDGKGASSFKPDNAFINVFDPEQVDDVAADYNKRFQSTVTIVTQKQLLDSVSKEATGLLILPMGFIALLFIAVSAIIIYSTCKIHIRKESKTYGIYKTIGMTSSRIRLSLLSGILSIAFAGAIIGVIIGIFILPSSIESLLSGYGMIYLPLALDWTGIGIAACLSLVPAALGSWLSSSLIAATTPRTLIVE</sequence>
<evidence type="ECO:0000256" key="1">
    <source>
        <dbReference type="ARBA" id="ARBA00004651"/>
    </source>
</evidence>
<keyword evidence="4 6" id="KW-1133">Transmembrane helix</keyword>
<comment type="caution">
    <text evidence="8">The sequence shown here is derived from an EMBL/GenBank/DDBJ whole genome shotgun (WGS) entry which is preliminary data.</text>
</comment>
<protein>
    <submittedName>
        <fullName evidence="8">ABC transporter permease</fullName>
    </submittedName>
</protein>
<dbReference type="InterPro" id="IPR003838">
    <property type="entry name" value="ABC3_permease_C"/>
</dbReference>
<feature type="transmembrane region" description="Helical" evidence="6">
    <location>
        <begin position="362"/>
        <end position="383"/>
    </location>
</feature>
<evidence type="ECO:0000256" key="3">
    <source>
        <dbReference type="ARBA" id="ARBA00022692"/>
    </source>
</evidence>
<evidence type="ECO:0000256" key="2">
    <source>
        <dbReference type="ARBA" id="ARBA00022475"/>
    </source>
</evidence>
<keyword evidence="9" id="KW-1185">Reference proteome</keyword>
<evidence type="ECO:0000256" key="6">
    <source>
        <dbReference type="SAM" id="Phobius"/>
    </source>
</evidence>
<feature type="domain" description="ABC3 transporter permease C-terminal" evidence="7">
    <location>
        <begin position="670"/>
        <end position="790"/>
    </location>
</feature>
<dbReference type="PANTHER" id="PTHR30287:SF2">
    <property type="entry name" value="BLL1001 PROTEIN"/>
    <property type="match status" value="1"/>
</dbReference>
<dbReference type="Pfam" id="PF02687">
    <property type="entry name" value="FtsX"/>
    <property type="match status" value="2"/>
</dbReference>
<gene>
    <name evidence="8" type="ORF">DX130_03360</name>
</gene>
<proteinExistence type="predicted"/>
<name>A0A371PJK2_9BACL</name>
<dbReference type="InterPro" id="IPR038766">
    <property type="entry name" value="Membrane_comp_ABC_pdt"/>
</dbReference>
<comment type="subcellular location">
    <subcellularLocation>
        <location evidence="1">Cell membrane</location>
        <topology evidence="1">Multi-pass membrane protein</topology>
    </subcellularLocation>
</comment>
<feature type="transmembrane region" description="Helical" evidence="6">
    <location>
        <begin position="663"/>
        <end position="684"/>
    </location>
</feature>
<organism evidence="8 9">
    <name type="scientific">Paenibacillus paeoniae</name>
    <dbReference type="NCBI Taxonomy" id="2292705"/>
    <lineage>
        <taxon>Bacteria</taxon>
        <taxon>Bacillati</taxon>
        <taxon>Bacillota</taxon>
        <taxon>Bacilli</taxon>
        <taxon>Bacillales</taxon>
        <taxon>Paenibacillaceae</taxon>
        <taxon>Paenibacillus</taxon>
    </lineage>
</organism>
<accession>A0A371PJK2</accession>
<feature type="domain" description="ABC3 transporter permease C-terminal" evidence="7">
    <location>
        <begin position="271"/>
        <end position="389"/>
    </location>
</feature>
<reference evidence="8 9" key="1">
    <citation type="submission" date="2018-08" db="EMBL/GenBank/DDBJ databases">
        <title>Paenibacillus sp. M4BSY-1, whole genome shotgun sequence.</title>
        <authorList>
            <person name="Tuo L."/>
        </authorList>
    </citation>
    <scope>NUCLEOTIDE SEQUENCE [LARGE SCALE GENOMIC DNA]</scope>
    <source>
        <strain evidence="8 9">M4BSY-1</strain>
    </source>
</reference>
<dbReference type="Proteomes" id="UP000261905">
    <property type="component" value="Unassembled WGS sequence"/>
</dbReference>
<evidence type="ECO:0000313" key="9">
    <source>
        <dbReference type="Proteomes" id="UP000261905"/>
    </source>
</evidence>
<feature type="transmembrane region" description="Helical" evidence="6">
    <location>
        <begin position="439"/>
        <end position="459"/>
    </location>
</feature>
<feature type="transmembrane region" description="Helical" evidence="6">
    <location>
        <begin position="263"/>
        <end position="292"/>
    </location>
</feature>